<evidence type="ECO:0000313" key="16">
    <source>
        <dbReference type="EMBL" id="CAF3974441.1"/>
    </source>
</evidence>
<dbReference type="EC" id="6.1.1.4" evidence="2"/>
<evidence type="ECO:0000256" key="4">
    <source>
        <dbReference type="ARBA" id="ARBA00022741"/>
    </source>
</evidence>
<evidence type="ECO:0000259" key="11">
    <source>
        <dbReference type="Pfam" id="PF08264"/>
    </source>
</evidence>
<evidence type="ECO:0000256" key="8">
    <source>
        <dbReference type="ARBA" id="ARBA00030520"/>
    </source>
</evidence>
<evidence type="ECO:0000256" key="5">
    <source>
        <dbReference type="ARBA" id="ARBA00022840"/>
    </source>
</evidence>
<evidence type="ECO:0000313" key="15">
    <source>
        <dbReference type="EMBL" id="CAF3799966.1"/>
    </source>
</evidence>
<evidence type="ECO:0000256" key="1">
    <source>
        <dbReference type="ARBA" id="ARBA00005594"/>
    </source>
</evidence>
<dbReference type="Gene3D" id="3.40.50.620">
    <property type="entry name" value="HUPs"/>
    <property type="match status" value="2"/>
</dbReference>
<dbReference type="Pfam" id="PF24810">
    <property type="entry name" value="RBD_LARS1"/>
    <property type="match status" value="1"/>
</dbReference>
<dbReference type="Gene3D" id="3.90.740.10">
    <property type="entry name" value="Valyl/Leucyl/Isoleucyl-tRNA synthetase, editing domain"/>
    <property type="match status" value="1"/>
</dbReference>
<feature type="domain" description="Leucine--tRNA ligase RagD-binding" evidence="13">
    <location>
        <begin position="873"/>
        <end position="937"/>
    </location>
</feature>
<dbReference type="GO" id="GO:0006429">
    <property type="term" value="P:leucyl-tRNA aminoacylation"/>
    <property type="evidence" value="ECO:0007669"/>
    <property type="project" value="InterPro"/>
</dbReference>
<evidence type="ECO:0000256" key="9">
    <source>
        <dbReference type="RuleBase" id="RU363035"/>
    </source>
</evidence>
<evidence type="ECO:0000259" key="12">
    <source>
        <dbReference type="Pfam" id="PF22947"/>
    </source>
</evidence>
<dbReference type="PROSITE" id="PS00178">
    <property type="entry name" value="AA_TRNA_LIGASE_I"/>
    <property type="match status" value="1"/>
</dbReference>
<evidence type="ECO:0000259" key="10">
    <source>
        <dbReference type="Pfam" id="PF00133"/>
    </source>
</evidence>
<dbReference type="InterPro" id="IPR009008">
    <property type="entry name" value="Val/Leu/Ile-tRNA-synth_edit"/>
</dbReference>
<dbReference type="InterPro" id="IPR009080">
    <property type="entry name" value="tRNAsynth_Ia_anticodon-bd"/>
</dbReference>
<organism evidence="14 17">
    <name type="scientific">Rotaria magnacalcarata</name>
    <dbReference type="NCBI Taxonomy" id="392030"/>
    <lineage>
        <taxon>Eukaryota</taxon>
        <taxon>Metazoa</taxon>
        <taxon>Spiralia</taxon>
        <taxon>Gnathifera</taxon>
        <taxon>Rotifera</taxon>
        <taxon>Eurotatoria</taxon>
        <taxon>Bdelloidea</taxon>
        <taxon>Philodinida</taxon>
        <taxon>Philodinidae</taxon>
        <taxon>Rotaria</taxon>
    </lineage>
</organism>
<dbReference type="Proteomes" id="UP000681720">
    <property type="component" value="Unassembled WGS sequence"/>
</dbReference>
<feature type="domain" description="Methionyl/Valyl/Leucyl/Isoleucyl-tRNA synthetase anticodon-binding" evidence="11">
    <location>
        <begin position="724"/>
        <end position="841"/>
    </location>
</feature>
<dbReference type="Pfam" id="PF00133">
    <property type="entry name" value="tRNA-synt_1"/>
    <property type="match status" value="2"/>
</dbReference>
<evidence type="ECO:0000256" key="2">
    <source>
        <dbReference type="ARBA" id="ARBA00013164"/>
    </source>
</evidence>
<dbReference type="SUPFAM" id="SSF52374">
    <property type="entry name" value="Nucleotidylyl transferase"/>
    <property type="match status" value="1"/>
</dbReference>
<keyword evidence="3 9" id="KW-0436">Ligase</keyword>
<feature type="domain" description="Leucine--tRNA ligase ubiquitin-like" evidence="12">
    <location>
        <begin position="1004"/>
        <end position="1113"/>
    </location>
</feature>
<dbReference type="SUPFAM" id="SSF50677">
    <property type="entry name" value="ValRS/IleRS/LeuRS editing domain"/>
    <property type="match status" value="1"/>
</dbReference>
<protein>
    <recommendedName>
        <fullName evidence="2">leucine--tRNA ligase</fullName>
        <ecNumber evidence="2">6.1.1.4</ecNumber>
    </recommendedName>
    <alternativeName>
        <fullName evidence="8">Leucyl-tRNA synthetase</fullName>
    </alternativeName>
</protein>
<evidence type="ECO:0000313" key="17">
    <source>
        <dbReference type="Proteomes" id="UP000676336"/>
    </source>
</evidence>
<dbReference type="EMBL" id="CAJOBJ010003688">
    <property type="protein sequence ID" value="CAF3974441.1"/>
    <property type="molecule type" value="Genomic_DNA"/>
</dbReference>
<gene>
    <name evidence="15" type="ORF">BYL167_LOCUS2938</name>
    <name evidence="16" type="ORF">GIL414_LOCUS10329</name>
    <name evidence="14" type="ORF">SMN809_LOCUS357</name>
</gene>
<dbReference type="GO" id="GO:0004823">
    <property type="term" value="F:leucine-tRNA ligase activity"/>
    <property type="evidence" value="ECO:0007669"/>
    <property type="project" value="UniProtKB-EC"/>
</dbReference>
<proteinExistence type="inferred from homology"/>
<dbReference type="InterPro" id="IPR002300">
    <property type="entry name" value="aa-tRNA-synth_Ia"/>
</dbReference>
<name>A0A8S2IY13_9BILA</name>
<dbReference type="EMBL" id="CAJOBH010000540">
    <property type="protein sequence ID" value="CAF3799966.1"/>
    <property type="molecule type" value="Genomic_DNA"/>
</dbReference>
<dbReference type="Gene3D" id="1.10.730.10">
    <property type="entry name" value="Isoleucyl-tRNA Synthetase, Domain 1"/>
    <property type="match status" value="1"/>
</dbReference>
<dbReference type="Pfam" id="PF08264">
    <property type="entry name" value="Anticodon_1"/>
    <property type="match status" value="1"/>
</dbReference>
<sequence>MATSKVSTAVNAASGVSTEKRSTVKLDTIRDIEKKMQKLWADLKIFEVDAPGHPTKNPNTYLVTFPYPYMNGRLHLGHTFSLSKCEFAVGFQRLRGKHCLFPFGFHCTGMPIRVDDQPCMDHDRSSGEGVAPQEYTLIKLRIHDDHIPEKLKSHVTSSTTGVYLAAATLRPETMYGQTNCWLHPDIRYIAFETRSHGILICTRRAARNMAYQEYTAATGQYTVLAEFLGSELFGLPLHAPLSHYETVYVLPMMTIKEDKGTGVVTSVPSDSPDDYAALMDIKNKVNLRDKYNIKESMVLPYDPVPIIELEPYGRLAAPAICSQMKIQSQNDRDKLLEAKEKIYTKSFYDGILVVGKYANTKVCDAKKLVRDDLITNGQACAYYEPEGKVMSRSNDECVVALVDQWFLDYGNEKWKQEAKHALDKMNVYHTETRNQFDAVLGWLHEHACSRSYGLGTKLPWDEQYLIESLSDSTIYMAYYTVAHLLQARDSFSGEKLGPANILPSQLTIAVWDYIFFSDKPYPSSTTDIPHATLDHLRNEFQYWYPVDLRSSGKDLIPNHLTYSIYNHTAIWPNNPEFWPRSFRANGHLLLNSEKMSKSTGNFLTLVQAIEKFSADGMRLTLADAGDSIEDANFEEEMAQAQLLRLYTFIEWVKEILNIDPVNTEEENDSKHASEENSTMVSSVINWVKDKLHLSTSSDNTDGEFTKLQKSHYRTDTKYNYYDLVFESEINRAIQLTQESYEKMLYKDVLKYGFFQLQIARDNYRELCSESEQMNLRLIKRFIEVQAILLSPICPHVCDYVYQFLHPGTTIMNAKWPTAGKVDQSLIDSCDYLMNTAHDFRLRLKSYSTQQVGGKSKGVKPQPPLPPTHAAIHVARSYPSWQTFVINELKKMYLANNHSLPDSKQLAVHFKDRPEIDKKYQKKLMPFVIYSKDLLEKSRNVSSLDQHLSFDEYQVLQFNQDYLRRALNVEQIEIHLTDGNDNETAAVSTVEDIIPGKPLVHFRHEASVTIRLINCQPYTPNFEWSLPIMNGDTIEQLELRLRRNGDRQLKLSKTIRLFYYQNWEFYTRSIPSMETPLKGLVEFQNKDQILQIDSIHGTVVVDEQDIGNILVYLVE</sequence>
<accession>A0A8S2IY13</accession>
<dbReference type="GO" id="GO:0002161">
    <property type="term" value="F:aminoacyl-tRNA deacylase activity"/>
    <property type="evidence" value="ECO:0007669"/>
    <property type="project" value="InterPro"/>
</dbReference>
<dbReference type="InterPro" id="IPR054509">
    <property type="entry name" value="LARS1_ULD"/>
</dbReference>
<dbReference type="FunFam" id="3.90.740.10:FF:000001">
    <property type="entry name" value="Leucine--tRNA ligase, cytoplasmic"/>
    <property type="match status" value="1"/>
</dbReference>
<dbReference type="InterPro" id="IPR004493">
    <property type="entry name" value="Leu-tRNA-synth_Ia_arc/euk"/>
</dbReference>
<dbReference type="GO" id="GO:0005524">
    <property type="term" value="F:ATP binding"/>
    <property type="evidence" value="ECO:0007669"/>
    <property type="project" value="UniProtKB-KW"/>
</dbReference>
<keyword evidence="5 9" id="KW-0067">ATP-binding</keyword>
<dbReference type="InterPro" id="IPR001412">
    <property type="entry name" value="aa-tRNA-synth_I_CS"/>
</dbReference>
<evidence type="ECO:0000256" key="7">
    <source>
        <dbReference type="ARBA" id="ARBA00023146"/>
    </source>
</evidence>
<dbReference type="SUPFAM" id="SSF47323">
    <property type="entry name" value="Anticodon-binding domain of a subclass of class I aminoacyl-tRNA synthetases"/>
    <property type="match status" value="1"/>
</dbReference>
<dbReference type="Proteomes" id="UP000681967">
    <property type="component" value="Unassembled WGS sequence"/>
</dbReference>
<comment type="caution">
    <text evidence="14">The sequence shown here is derived from an EMBL/GenBank/DDBJ whole genome shotgun (WGS) entry which is preliminary data.</text>
</comment>
<dbReference type="PANTHER" id="PTHR45794:SF1">
    <property type="entry name" value="LEUCINE--TRNA LIGASE, CYTOPLASMIC"/>
    <property type="match status" value="1"/>
</dbReference>
<keyword evidence="6 9" id="KW-0648">Protein biosynthesis</keyword>
<evidence type="ECO:0000256" key="3">
    <source>
        <dbReference type="ARBA" id="ARBA00022598"/>
    </source>
</evidence>
<dbReference type="InterPro" id="IPR013155">
    <property type="entry name" value="M/V/L/I-tRNA-synth_anticd-bd"/>
</dbReference>
<feature type="domain" description="Aminoacyl-tRNA synthetase class Ia" evidence="10">
    <location>
        <begin position="394"/>
        <end position="633"/>
    </location>
</feature>
<dbReference type="AlphaFoldDB" id="A0A8S2IY13"/>
<reference evidence="14" key="1">
    <citation type="submission" date="2021-02" db="EMBL/GenBank/DDBJ databases">
        <authorList>
            <person name="Nowell W R."/>
        </authorList>
    </citation>
    <scope>NUCLEOTIDE SEQUENCE</scope>
</reference>
<keyword evidence="7 9" id="KW-0030">Aminoacyl-tRNA synthetase</keyword>
<evidence type="ECO:0000256" key="6">
    <source>
        <dbReference type="ARBA" id="ARBA00022917"/>
    </source>
</evidence>
<dbReference type="InterPro" id="IPR055416">
    <property type="entry name" value="RBD_LARS1"/>
</dbReference>
<keyword evidence="4 9" id="KW-0547">Nucleotide-binding</keyword>
<dbReference type="EMBL" id="CAJOBI010000035">
    <property type="protein sequence ID" value="CAF3785586.1"/>
    <property type="molecule type" value="Genomic_DNA"/>
</dbReference>
<dbReference type="Pfam" id="PF22947">
    <property type="entry name" value="ULD_3"/>
    <property type="match status" value="1"/>
</dbReference>
<dbReference type="PANTHER" id="PTHR45794">
    <property type="entry name" value="LEUCYL-TRNA SYNTHETASE"/>
    <property type="match status" value="1"/>
</dbReference>
<evidence type="ECO:0000259" key="13">
    <source>
        <dbReference type="Pfam" id="PF24810"/>
    </source>
</evidence>
<evidence type="ECO:0000313" key="14">
    <source>
        <dbReference type="EMBL" id="CAF3785586.1"/>
    </source>
</evidence>
<dbReference type="Proteomes" id="UP000676336">
    <property type="component" value="Unassembled WGS sequence"/>
</dbReference>
<feature type="domain" description="Aminoacyl-tRNA synthetase class Ia" evidence="10">
    <location>
        <begin position="36"/>
        <end position="113"/>
    </location>
</feature>
<dbReference type="InterPro" id="IPR014729">
    <property type="entry name" value="Rossmann-like_a/b/a_fold"/>
</dbReference>
<comment type="similarity">
    <text evidence="1 9">Belongs to the class-I aminoacyl-tRNA synthetase family.</text>
</comment>